<reference evidence="2 3" key="1">
    <citation type="submission" date="2023-12" db="EMBL/GenBank/DDBJ databases">
        <title>Baltic Sea Cyanobacteria.</title>
        <authorList>
            <person name="Delbaje E."/>
            <person name="Fewer D.P."/>
            <person name="Shishido T.K."/>
        </authorList>
    </citation>
    <scope>NUCLEOTIDE SEQUENCE [LARGE SCALE GENOMIC DNA]</scope>
    <source>
        <strain evidence="2 3">UHCC 0139</strain>
    </source>
</reference>
<name>A0ABU5RQ75_9CYAN</name>
<comment type="caution">
    <text evidence="2">The sequence shown here is derived from an EMBL/GenBank/DDBJ whole genome shotgun (WGS) entry which is preliminary data.</text>
</comment>
<evidence type="ECO:0000259" key="1">
    <source>
        <dbReference type="Pfam" id="PF12973"/>
    </source>
</evidence>
<dbReference type="EMBL" id="JAYGHX010000001">
    <property type="protein sequence ID" value="MEA5389904.1"/>
    <property type="molecule type" value="Genomic_DNA"/>
</dbReference>
<dbReference type="Proteomes" id="UP001304461">
    <property type="component" value="Unassembled WGS sequence"/>
</dbReference>
<dbReference type="CDD" id="cd20303">
    <property type="entry name" value="cupin_ChrR_1"/>
    <property type="match status" value="2"/>
</dbReference>
<dbReference type="InterPro" id="IPR014710">
    <property type="entry name" value="RmlC-like_jellyroll"/>
</dbReference>
<organism evidence="2 3">
    <name type="scientific">Cyanobium gracile UHCC 0139</name>
    <dbReference type="NCBI Taxonomy" id="3110308"/>
    <lineage>
        <taxon>Bacteria</taxon>
        <taxon>Bacillati</taxon>
        <taxon>Cyanobacteriota</taxon>
        <taxon>Cyanophyceae</taxon>
        <taxon>Synechococcales</taxon>
        <taxon>Prochlorococcaceae</taxon>
        <taxon>Cyanobium</taxon>
    </lineage>
</organism>
<keyword evidence="3" id="KW-1185">Reference proteome</keyword>
<proteinExistence type="predicted"/>
<evidence type="ECO:0000313" key="3">
    <source>
        <dbReference type="Proteomes" id="UP001304461"/>
    </source>
</evidence>
<dbReference type="InterPro" id="IPR025979">
    <property type="entry name" value="ChrR-like_cupin_dom"/>
</dbReference>
<dbReference type="SUPFAM" id="SSF51182">
    <property type="entry name" value="RmlC-like cupins"/>
    <property type="match status" value="2"/>
</dbReference>
<feature type="domain" description="ChrR-like cupin" evidence="1">
    <location>
        <begin position="124"/>
        <end position="223"/>
    </location>
</feature>
<gene>
    <name evidence="2" type="ORF">VB738_01395</name>
</gene>
<sequence length="232" mass="24905">MAPAPLPTQLHADPGLRVVVDSGSLPWYPSPLPGVERRPLERDGGEVARATSIVRYAPGSRFSPHGHDGGEEFLVLEGVFSDEQGDYGPGTYVRNPVGSAHAPFSEGGCTILVKLRQMDPADQTRVVIDTGRSTFVPGLVPGLTVLPLHGFGTEQVALVRWEPGTRFPLHAHPGGEEIFVLEGVFEDEQGAYPAGTWLRNPAGSRHAPFSSRGCLIWVKTGHLDRVLAPPTP</sequence>
<evidence type="ECO:0000313" key="2">
    <source>
        <dbReference type="EMBL" id="MEA5389904.1"/>
    </source>
</evidence>
<dbReference type="InterPro" id="IPR011051">
    <property type="entry name" value="RmlC_Cupin_sf"/>
</dbReference>
<feature type="domain" description="ChrR-like cupin" evidence="1">
    <location>
        <begin position="17"/>
        <end position="118"/>
    </location>
</feature>
<dbReference type="Pfam" id="PF12973">
    <property type="entry name" value="Cupin_7"/>
    <property type="match status" value="2"/>
</dbReference>
<dbReference type="RefSeq" id="WP_323304030.1">
    <property type="nucleotide sequence ID" value="NZ_JAYGHX010000001.1"/>
</dbReference>
<accession>A0ABU5RQ75</accession>
<dbReference type="Gene3D" id="2.60.120.10">
    <property type="entry name" value="Jelly Rolls"/>
    <property type="match status" value="1"/>
</dbReference>
<protein>
    <submittedName>
        <fullName evidence="2">Cupin domain-containing protein</fullName>
    </submittedName>
</protein>